<dbReference type="EMBL" id="CP001333">
    <property type="protein sequence ID" value="ACO67702.1"/>
    <property type="molecule type" value="Genomic_DNA"/>
</dbReference>
<dbReference type="InParanoid" id="C1EIL8"/>
<dbReference type="InterPro" id="IPR050508">
    <property type="entry name" value="Methyltransf_Superfamily"/>
</dbReference>
<dbReference type="Gene3D" id="3.40.50.150">
    <property type="entry name" value="Vaccinia Virus protein VP39"/>
    <property type="match status" value="1"/>
</dbReference>
<evidence type="ECO:0000313" key="3">
    <source>
        <dbReference type="Proteomes" id="UP000002009"/>
    </source>
</evidence>
<accession>C1EIL8</accession>
<dbReference type="STRING" id="296587.C1EIL8"/>
<proteinExistence type="predicted"/>
<dbReference type="SUPFAM" id="SSF53335">
    <property type="entry name" value="S-adenosyl-L-methionine-dependent methyltransferases"/>
    <property type="match status" value="1"/>
</dbReference>
<keyword evidence="3" id="KW-1185">Reference proteome</keyword>
<dbReference type="OrthoDB" id="2013972at2759"/>
<dbReference type="GO" id="GO:0008757">
    <property type="term" value="F:S-adenosylmethionine-dependent methyltransferase activity"/>
    <property type="evidence" value="ECO:0007669"/>
    <property type="project" value="InterPro"/>
</dbReference>
<feature type="domain" description="Methyltransferase" evidence="1">
    <location>
        <begin position="160"/>
        <end position="265"/>
    </location>
</feature>
<dbReference type="AlphaFoldDB" id="C1EIL8"/>
<dbReference type="Proteomes" id="UP000002009">
    <property type="component" value="Chromosome 15"/>
</dbReference>
<dbReference type="InterPro" id="IPR029063">
    <property type="entry name" value="SAM-dependent_MTases_sf"/>
</dbReference>
<evidence type="ECO:0000313" key="2">
    <source>
        <dbReference type="EMBL" id="ACO67702.1"/>
    </source>
</evidence>
<sequence>MVCVSAATPGSANRTSVAAEIVGAILKFPPLWEAASKGAKEKMVKRAGELGIEWEAEVNQLRSAADWEQALKDATDPEVVENMPAYYKTSFHAYPEGNLGWDPALEVEVAAKAVHAPVFSEDGKTLEKDGDEKLRAGYHRAQAEAMDFIDPDMRKKAKKVVDVGCSSGLSTRALVGAFPDAEQFVGIDLSNYFIAVANHALGARAGDPNGYDRSKVRFQHGAGENLPFENDSQDLVSSCLTFHELPASAAQDVIREAYRVLKPGGCLSMMDMDPSAPAFQRIANNVFAFTAFKSTEPYLEQYAALDVQEVMRRAGFETVETRSSSPRHRTIVARKPAAANKMK</sequence>
<dbReference type="RefSeq" id="XP_002506444.1">
    <property type="nucleotide sequence ID" value="XM_002506398.1"/>
</dbReference>
<organism evidence="2 3">
    <name type="scientific">Micromonas commoda (strain RCC299 / NOUM17 / CCMP2709)</name>
    <name type="common">Picoplanktonic green alga</name>
    <dbReference type="NCBI Taxonomy" id="296587"/>
    <lineage>
        <taxon>Eukaryota</taxon>
        <taxon>Viridiplantae</taxon>
        <taxon>Chlorophyta</taxon>
        <taxon>Mamiellophyceae</taxon>
        <taxon>Mamiellales</taxon>
        <taxon>Mamiellaceae</taxon>
        <taxon>Micromonas</taxon>
    </lineage>
</organism>
<dbReference type="OMA" id="ECSPRHR"/>
<gene>
    <name evidence="2" type="ORF">MICPUN_88657</name>
</gene>
<evidence type="ECO:0000259" key="1">
    <source>
        <dbReference type="Pfam" id="PF13649"/>
    </source>
</evidence>
<reference evidence="2 3" key="1">
    <citation type="journal article" date="2009" name="Science">
        <title>Green evolution and dynamic adaptations revealed by genomes of the marine picoeukaryotes Micromonas.</title>
        <authorList>
            <person name="Worden A.Z."/>
            <person name="Lee J.H."/>
            <person name="Mock T."/>
            <person name="Rouze P."/>
            <person name="Simmons M.P."/>
            <person name="Aerts A.L."/>
            <person name="Allen A.E."/>
            <person name="Cuvelier M.L."/>
            <person name="Derelle E."/>
            <person name="Everett M.V."/>
            <person name="Foulon E."/>
            <person name="Grimwood J."/>
            <person name="Gundlach H."/>
            <person name="Henrissat B."/>
            <person name="Napoli C."/>
            <person name="McDonald S.M."/>
            <person name="Parker M.S."/>
            <person name="Rombauts S."/>
            <person name="Salamov A."/>
            <person name="Von Dassow P."/>
            <person name="Badger J.H."/>
            <person name="Coutinho P.M."/>
            <person name="Demir E."/>
            <person name="Dubchak I."/>
            <person name="Gentemann C."/>
            <person name="Eikrem W."/>
            <person name="Gready J.E."/>
            <person name="John U."/>
            <person name="Lanier W."/>
            <person name="Lindquist E.A."/>
            <person name="Lucas S."/>
            <person name="Mayer K.F."/>
            <person name="Moreau H."/>
            <person name="Not F."/>
            <person name="Otillar R."/>
            <person name="Panaud O."/>
            <person name="Pangilinan J."/>
            <person name="Paulsen I."/>
            <person name="Piegu B."/>
            <person name="Poliakov A."/>
            <person name="Robbens S."/>
            <person name="Schmutz J."/>
            <person name="Toulza E."/>
            <person name="Wyss T."/>
            <person name="Zelensky A."/>
            <person name="Zhou K."/>
            <person name="Armbrust E.V."/>
            <person name="Bhattacharya D."/>
            <person name="Goodenough U.W."/>
            <person name="Van de Peer Y."/>
            <person name="Grigoriev I.V."/>
        </authorList>
    </citation>
    <scope>NUCLEOTIDE SEQUENCE [LARGE SCALE GENOMIC DNA]</scope>
    <source>
        <strain evidence="3">RCC299 / NOUM17</strain>
    </source>
</reference>
<name>C1EIL8_MICCC</name>
<dbReference type="KEGG" id="mis:MICPUN_88657"/>
<dbReference type="InterPro" id="IPR041698">
    <property type="entry name" value="Methyltransf_25"/>
</dbReference>
<dbReference type="PANTHER" id="PTHR42912:SF68">
    <property type="entry name" value="METHYLTRANSFERASE TYPE 11 DOMAIN-CONTAINING PROTEIN"/>
    <property type="match status" value="1"/>
</dbReference>
<dbReference type="eggNOG" id="ENOG502RREW">
    <property type="taxonomic scope" value="Eukaryota"/>
</dbReference>
<dbReference type="GeneID" id="8249557"/>
<dbReference type="Pfam" id="PF13649">
    <property type="entry name" value="Methyltransf_25"/>
    <property type="match status" value="1"/>
</dbReference>
<protein>
    <recommendedName>
        <fullName evidence="1">Methyltransferase domain-containing protein</fullName>
    </recommendedName>
</protein>
<dbReference type="PANTHER" id="PTHR42912">
    <property type="entry name" value="METHYLTRANSFERASE"/>
    <property type="match status" value="1"/>
</dbReference>
<dbReference type="CDD" id="cd02440">
    <property type="entry name" value="AdoMet_MTases"/>
    <property type="match status" value="1"/>
</dbReference>